<dbReference type="GO" id="GO:0004519">
    <property type="term" value="F:endonuclease activity"/>
    <property type="evidence" value="ECO:0007669"/>
    <property type="project" value="UniProtKB-KW"/>
</dbReference>
<name>A0AAV4JVX1_9GAST</name>
<gene>
    <name evidence="1" type="ORF">ElyMa_007055800</name>
</gene>
<organism evidence="1 2">
    <name type="scientific">Elysia marginata</name>
    <dbReference type="NCBI Taxonomy" id="1093978"/>
    <lineage>
        <taxon>Eukaryota</taxon>
        <taxon>Metazoa</taxon>
        <taxon>Spiralia</taxon>
        <taxon>Lophotrochozoa</taxon>
        <taxon>Mollusca</taxon>
        <taxon>Gastropoda</taxon>
        <taxon>Heterobranchia</taxon>
        <taxon>Euthyneura</taxon>
        <taxon>Panpulmonata</taxon>
        <taxon>Sacoglossa</taxon>
        <taxon>Placobranchoidea</taxon>
        <taxon>Plakobranchidae</taxon>
        <taxon>Elysia</taxon>
    </lineage>
</organism>
<reference evidence="1 2" key="1">
    <citation type="journal article" date="2021" name="Elife">
        <title>Chloroplast acquisition without the gene transfer in kleptoplastic sea slugs, Plakobranchus ocellatus.</title>
        <authorList>
            <person name="Maeda T."/>
            <person name="Takahashi S."/>
            <person name="Yoshida T."/>
            <person name="Shimamura S."/>
            <person name="Takaki Y."/>
            <person name="Nagai Y."/>
            <person name="Toyoda A."/>
            <person name="Suzuki Y."/>
            <person name="Arimoto A."/>
            <person name="Ishii H."/>
            <person name="Satoh N."/>
            <person name="Nishiyama T."/>
            <person name="Hasebe M."/>
            <person name="Maruyama T."/>
            <person name="Minagawa J."/>
            <person name="Obokata J."/>
            <person name="Shigenobu S."/>
        </authorList>
    </citation>
    <scope>NUCLEOTIDE SEQUENCE [LARGE SCALE GENOMIC DNA]</scope>
</reference>
<comment type="caution">
    <text evidence="1">The sequence shown here is derived from an EMBL/GenBank/DDBJ whole genome shotgun (WGS) entry which is preliminary data.</text>
</comment>
<keyword evidence="1" id="KW-0378">Hydrolase</keyword>
<accession>A0AAV4JVX1</accession>
<sequence length="199" mass="22234">MLCTTEDAADDEKDEFHSRNQIDHAAINRRWRSSLVDVRAIRGGDIASRNDKKTFLEDKTSEAQEATSRGDTQTLYRITRGSTRTSSSQPSTVKDEPGKLITKLENQCSRWANHFQTILNRPYPKRAAYIEGKGKEMEMKKGPITCLEIGKASAKSKSNRAPGEDRITTGMLKADPSMSANCLVSLLNKVWTEEKVPDA</sequence>
<keyword evidence="1" id="KW-0255">Endonuclease</keyword>
<protein>
    <submittedName>
        <fullName evidence="1">Endonuclease-reverse transcriptase</fullName>
    </submittedName>
</protein>
<proteinExistence type="predicted"/>
<keyword evidence="2" id="KW-1185">Reference proteome</keyword>
<keyword evidence="1" id="KW-0540">Nuclease</keyword>
<dbReference type="EMBL" id="BMAT01014122">
    <property type="protein sequence ID" value="GFS26491.1"/>
    <property type="molecule type" value="Genomic_DNA"/>
</dbReference>
<dbReference type="AlphaFoldDB" id="A0AAV4JVX1"/>
<evidence type="ECO:0000313" key="2">
    <source>
        <dbReference type="Proteomes" id="UP000762676"/>
    </source>
</evidence>
<evidence type="ECO:0000313" key="1">
    <source>
        <dbReference type="EMBL" id="GFS26491.1"/>
    </source>
</evidence>
<dbReference type="Proteomes" id="UP000762676">
    <property type="component" value="Unassembled WGS sequence"/>
</dbReference>